<name>C7N814_SLAHD</name>
<dbReference type="EMBL" id="CP001684">
    <property type="protein sequence ID" value="ACV23049.1"/>
    <property type="molecule type" value="Genomic_DNA"/>
</dbReference>
<proteinExistence type="predicted"/>
<dbReference type="Proteomes" id="UP000002026">
    <property type="component" value="Chromosome"/>
</dbReference>
<dbReference type="STRING" id="471855.Shel_20370"/>
<dbReference type="HOGENOM" id="CLU_2384585_0_0_11"/>
<keyword evidence="2" id="KW-1185">Reference proteome</keyword>
<dbReference type="RefSeq" id="WP_012799150.1">
    <property type="nucleotide sequence ID" value="NC_013165.1"/>
</dbReference>
<gene>
    <name evidence="1" type="ordered locus">Shel_20370</name>
</gene>
<sequence length="94" mass="10010">MSGELATTYAQYDLHLNLVDAMDGSGDIITGFAIRSDELTSFLFDLKQLVARHGGVDYLELLDNDLADASVTAAVRTSMAAEAAKGVDDTIVVE</sequence>
<protein>
    <submittedName>
        <fullName evidence="1">Uncharacterized protein</fullName>
    </submittedName>
</protein>
<dbReference type="AlphaFoldDB" id="C7N814"/>
<organism evidence="1 2">
    <name type="scientific">Slackia heliotrinireducens (strain ATCC 29202 / DSM 20476 / NCTC 11029 / RHS 1)</name>
    <name type="common">Peptococcus heliotrinreducens</name>
    <dbReference type="NCBI Taxonomy" id="471855"/>
    <lineage>
        <taxon>Bacteria</taxon>
        <taxon>Bacillati</taxon>
        <taxon>Actinomycetota</taxon>
        <taxon>Coriobacteriia</taxon>
        <taxon>Eggerthellales</taxon>
        <taxon>Eggerthellaceae</taxon>
        <taxon>Slackia</taxon>
    </lineage>
</organism>
<evidence type="ECO:0000313" key="2">
    <source>
        <dbReference type="Proteomes" id="UP000002026"/>
    </source>
</evidence>
<dbReference type="KEGG" id="shi:Shel_20370"/>
<accession>C7N814</accession>
<reference evidence="1 2" key="1">
    <citation type="journal article" date="2009" name="Stand. Genomic Sci.">
        <title>Complete genome sequence of Slackia heliotrinireducens type strain (RHS 1).</title>
        <authorList>
            <person name="Pukall R."/>
            <person name="Lapidus A."/>
            <person name="Nolan M."/>
            <person name="Copeland A."/>
            <person name="Glavina Del Rio T."/>
            <person name="Lucas S."/>
            <person name="Chen F."/>
            <person name="Tice H."/>
            <person name="Cheng J.F."/>
            <person name="Chertkov O."/>
            <person name="Bruce D."/>
            <person name="Goodwin L."/>
            <person name="Kuske C."/>
            <person name="Brettin T."/>
            <person name="Detter J.C."/>
            <person name="Han C."/>
            <person name="Pitluck S."/>
            <person name="Pati A."/>
            <person name="Mavrommatis K."/>
            <person name="Ivanova N."/>
            <person name="Ovchinnikova G."/>
            <person name="Chen A."/>
            <person name="Palaniappan K."/>
            <person name="Schneider S."/>
            <person name="Rohde M."/>
            <person name="Chain P."/>
            <person name="D'haeseleer P."/>
            <person name="Goker M."/>
            <person name="Bristow J."/>
            <person name="Eisen J.A."/>
            <person name="Markowitz V."/>
            <person name="Kyrpides N.C."/>
            <person name="Klenk H.P."/>
            <person name="Hugenholtz P."/>
        </authorList>
    </citation>
    <scope>NUCLEOTIDE SEQUENCE [LARGE SCALE GENOMIC DNA]</scope>
    <source>
        <strain evidence="2">ATCC 29202 / DSM 20476 / NCTC 11029 / RHS 1</strain>
    </source>
</reference>
<evidence type="ECO:0000313" key="1">
    <source>
        <dbReference type="EMBL" id="ACV23049.1"/>
    </source>
</evidence>